<dbReference type="FunFam" id="3.40.50.1440:FF:000001">
    <property type="entry name" value="Cell division protein FtsZ"/>
    <property type="match status" value="1"/>
</dbReference>
<dbReference type="Gene3D" id="3.40.50.1440">
    <property type="entry name" value="Tubulin/FtsZ, GTPase domain"/>
    <property type="match status" value="1"/>
</dbReference>
<evidence type="ECO:0000259" key="9">
    <source>
        <dbReference type="SMART" id="SM00864"/>
    </source>
</evidence>
<dbReference type="GO" id="GO:0051258">
    <property type="term" value="P:protein polymerization"/>
    <property type="evidence" value="ECO:0007669"/>
    <property type="project" value="UniProtKB-UniRule"/>
</dbReference>
<sequence>MKFIDDAIKESEERMEEKAPKKISSDIDNDLIKLFKQNKTNIFVVGAGGAGNNTISRLNEIGIEGATTITVNTDAQDLFYSQSSKKILLGKQTCGGLGAGGDPSVGEECAEETEDELRDELEGADMVFVTCGLGGGTGTGSAPIIAKLAKKAGALTVAVATMPFSAEGIRRRENAENGLEKLKSAADTVIIIPNDKLLEVAPNLPLNKAFMVSDEILGRAVKGITELITKSGLVSLDFADIKSIMGSSGMAMIGMGESDSGDRALESVHEALSSPLLDIDISNATGALINIAGSSDMTLHESEKIVQVVADKLDPEANIIWGAQIDESLENTIRTTIVVSGISESKDSNSITDDDFEDSQETTSNEDQLDDFIDGIF</sequence>
<dbReference type="GO" id="GO:0003924">
    <property type="term" value="F:GTPase activity"/>
    <property type="evidence" value="ECO:0007669"/>
    <property type="project" value="UniProtKB-UniRule"/>
</dbReference>
<evidence type="ECO:0000256" key="6">
    <source>
        <dbReference type="NCBIfam" id="TIGR00065"/>
    </source>
</evidence>
<dbReference type="PANTHER" id="PTHR30314:SF3">
    <property type="entry name" value="MITOCHONDRIAL DIVISION PROTEIN FSZA"/>
    <property type="match status" value="1"/>
</dbReference>
<evidence type="ECO:0000256" key="2">
    <source>
        <dbReference type="ARBA" id="ARBA00022741"/>
    </source>
</evidence>
<dbReference type="Pfam" id="PF12327">
    <property type="entry name" value="FtsZ_C"/>
    <property type="match status" value="1"/>
</dbReference>
<dbReference type="GeneID" id="78817253"/>
<dbReference type="GO" id="GO:0005525">
    <property type="term" value="F:GTP binding"/>
    <property type="evidence" value="ECO:0007669"/>
    <property type="project" value="UniProtKB-UniRule"/>
</dbReference>
<evidence type="ECO:0000256" key="3">
    <source>
        <dbReference type="ARBA" id="ARBA00023134"/>
    </source>
</evidence>
<name>A0A2H4U4M7_METSM</name>
<reference evidence="11 12" key="1">
    <citation type="submission" date="2016-10" db="EMBL/GenBank/DDBJ databases">
        <authorList>
            <person name="Varghese N."/>
        </authorList>
    </citation>
    <scope>NUCLEOTIDE SEQUENCE [LARGE SCALE GENOMIC DNA]</scope>
    <source>
        <strain evidence="11 12">KB11</strain>
    </source>
</reference>
<dbReference type="SMART" id="SM00865">
    <property type="entry name" value="Tubulin_C"/>
    <property type="match status" value="1"/>
</dbReference>
<dbReference type="GO" id="GO:0043093">
    <property type="term" value="P:FtsZ-dependent cytokinesis"/>
    <property type="evidence" value="ECO:0007669"/>
    <property type="project" value="UniProtKB-UniRule"/>
</dbReference>
<dbReference type="PRINTS" id="PR00423">
    <property type="entry name" value="CELLDVISFTSZ"/>
</dbReference>
<protein>
    <recommendedName>
        <fullName evidence="5 6">Cell division protein FtsZ</fullName>
    </recommendedName>
</protein>
<comment type="subunit">
    <text evidence="5">Homodimer. Polymerizes to form a dynamic ring structure in a strictly GTP-dependent manner. Interacts directly with several other division proteins.</text>
</comment>
<keyword evidence="2 5" id="KW-0547">Nucleotide-binding</keyword>
<dbReference type="Proteomes" id="UP000232133">
    <property type="component" value="Chromosome"/>
</dbReference>
<evidence type="ECO:0000313" key="11">
    <source>
        <dbReference type="EMBL" id="ATZ59075.1"/>
    </source>
</evidence>
<organism evidence="11 12">
    <name type="scientific">Methanobrevibacter smithii</name>
    <dbReference type="NCBI Taxonomy" id="2173"/>
    <lineage>
        <taxon>Archaea</taxon>
        <taxon>Methanobacteriati</taxon>
        <taxon>Methanobacteriota</taxon>
        <taxon>Methanomada group</taxon>
        <taxon>Methanobacteria</taxon>
        <taxon>Methanobacteriales</taxon>
        <taxon>Methanobacteriaceae</taxon>
        <taxon>Methanobrevibacter</taxon>
    </lineage>
</organism>
<evidence type="ECO:0000256" key="1">
    <source>
        <dbReference type="ARBA" id="ARBA00009690"/>
    </source>
</evidence>
<comment type="similarity">
    <text evidence="1 5 7">Belongs to the FtsZ family.</text>
</comment>
<keyword evidence="5 7" id="KW-0131">Cell cycle</keyword>
<feature type="domain" description="Tubulin/FtsZ 2-layer sandwich" evidence="10">
    <location>
        <begin position="234"/>
        <end position="351"/>
    </location>
</feature>
<dbReference type="InterPro" id="IPR008280">
    <property type="entry name" value="Tub_FtsZ_C"/>
</dbReference>
<feature type="binding site" evidence="5">
    <location>
        <begin position="49"/>
        <end position="53"/>
    </location>
    <ligand>
        <name>GTP</name>
        <dbReference type="ChEBI" id="CHEBI:37565"/>
    </ligand>
</feature>
<dbReference type="HAMAP" id="MF_00909">
    <property type="entry name" value="FtsZ"/>
    <property type="match status" value="1"/>
</dbReference>
<dbReference type="InterPro" id="IPR037103">
    <property type="entry name" value="Tubulin/FtsZ-like_C"/>
</dbReference>
<dbReference type="NCBIfam" id="TIGR00065">
    <property type="entry name" value="ftsZ"/>
    <property type="match status" value="1"/>
</dbReference>
<dbReference type="SUPFAM" id="SSF55307">
    <property type="entry name" value="Tubulin C-terminal domain-like"/>
    <property type="match status" value="1"/>
</dbReference>
<dbReference type="InterPro" id="IPR003008">
    <property type="entry name" value="Tubulin_FtsZ_GTPase"/>
</dbReference>
<dbReference type="InterPro" id="IPR045061">
    <property type="entry name" value="FtsZ/CetZ"/>
</dbReference>
<dbReference type="EMBL" id="CP017803">
    <property type="protein sequence ID" value="ATZ59075.1"/>
    <property type="molecule type" value="Genomic_DNA"/>
</dbReference>
<evidence type="ECO:0000259" key="10">
    <source>
        <dbReference type="SMART" id="SM00865"/>
    </source>
</evidence>
<gene>
    <name evidence="5" type="primary">ftsZ</name>
    <name evidence="11" type="ORF">BK798_00925</name>
</gene>
<feature type="domain" description="Tubulin/FtsZ GTPase" evidence="9">
    <location>
        <begin position="41"/>
        <end position="232"/>
    </location>
</feature>
<keyword evidence="5" id="KW-0963">Cytoplasm</keyword>
<proteinExistence type="inferred from homology"/>
<feature type="binding site" evidence="5">
    <location>
        <begin position="136"/>
        <end position="138"/>
    </location>
    <ligand>
        <name>GTP</name>
        <dbReference type="ChEBI" id="CHEBI:37565"/>
    </ligand>
</feature>
<feature type="binding site" evidence="5">
    <location>
        <position position="171"/>
    </location>
    <ligand>
        <name>GTP</name>
        <dbReference type="ChEBI" id="CHEBI:37565"/>
    </ligand>
</feature>
<evidence type="ECO:0000313" key="12">
    <source>
        <dbReference type="Proteomes" id="UP000232133"/>
    </source>
</evidence>
<dbReference type="SUPFAM" id="SSF52490">
    <property type="entry name" value="Tubulin nucleotide-binding domain-like"/>
    <property type="match status" value="1"/>
</dbReference>
<dbReference type="SMART" id="SM00864">
    <property type="entry name" value="Tubulin"/>
    <property type="match status" value="1"/>
</dbReference>
<evidence type="ECO:0000256" key="8">
    <source>
        <dbReference type="SAM" id="MobiDB-lite"/>
    </source>
</evidence>
<dbReference type="CDD" id="cd02201">
    <property type="entry name" value="FtsZ_type1"/>
    <property type="match status" value="1"/>
</dbReference>
<dbReference type="PANTHER" id="PTHR30314">
    <property type="entry name" value="CELL DIVISION PROTEIN FTSZ-RELATED"/>
    <property type="match status" value="1"/>
</dbReference>
<evidence type="ECO:0000256" key="7">
    <source>
        <dbReference type="RuleBase" id="RU003360"/>
    </source>
</evidence>
<feature type="binding site" evidence="5">
    <location>
        <position position="214"/>
    </location>
    <ligand>
        <name>GTP</name>
        <dbReference type="ChEBI" id="CHEBI:37565"/>
    </ligand>
</feature>
<evidence type="ECO:0000256" key="4">
    <source>
        <dbReference type="ARBA" id="ARBA00023210"/>
    </source>
</evidence>
<evidence type="ECO:0000256" key="5">
    <source>
        <dbReference type="HAMAP-Rule" id="MF_00909"/>
    </source>
</evidence>
<dbReference type="InterPro" id="IPR036525">
    <property type="entry name" value="Tubulin/FtsZ_GTPase_sf"/>
</dbReference>
<dbReference type="AlphaFoldDB" id="A0A2H4U4M7"/>
<accession>A0A2H4U4M7</accession>
<keyword evidence="5 7" id="KW-0132">Cell division</keyword>
<dbReference type="PROSITE" id="PS01135">
    <property type="entry name" value="FTSZ_2"/>
    <property type="match status" value="1"/>
</dbReference>
<feature type="binding site" evidence="5">
    <location>
        <position position="167"/>
    </location>
    <ligand>
        <name>GTP</name>
        <dbReference type="ChEBI" id="CHEBI:37565"/>
    </ligand>
</feature>
<dbReference type="InterPro" id="IPR000158">
    <property type="entry name" value="Cell_div_FtsZ"/>
</dbReference>
<dbReference type="InterPro" id="IPR020805">
    <property type="entry name" value="Cell_div_FtsZ_CS"/>
</dbReference>
<keyword evidence="4 5" id="KW-0717">Septation</keyword>
<dbReference type="RefSeq" id="WP_004032379.1">
    <property type="nucleotide sequence ID" value="NZ_AP025586.1"/>
</dbReference>
<dbReference type="GO" id="GO:0032153">
    <property type="term" value="C:cell division site"/>
    <property type="evidence" value="ECO:0007669"/>
    <property type="project" value="UniProtKB-UniRule"/>
</dbReference>
<feature type="region of interest" description="Disordered" evidence="8">
    <location>
        <begin position="344"/>
        <end position="370"/>
    </location>
</feature>
<dbReference type="GO" id="GO:0005737">
    <property type="term" value="C:cytoplasm"/>
    <property type="evidence" value="ECO:0007669"/>
    <property type="project" value="UniProtKB-SubCell"/>
</dbReference>
<dbReference type="OMA" id="GNPSIGQ"/>
<comment type="function">
    <text evidence="5">Essential cell division protein that forms a contractile ring structure (Z ring) at the future cell division site. The regulation of the ring assembly controls the timing and the location of cell division. One of the functions of the FtsZ ring is to recruit other cell division proteins to the septum to produce a new cell wall between the dividing cells. Binds GTP and shows GTPase activity.</text>
</comment>
<comment type="subcellular location">
    <subcellularLocation>
        <location evidence="5">Cytoplasm</location>
    </subcellularLocation>
    <text evidence="5">Assembles at midcell at the inner surface of the cytoplasmic membrane.</text>
</comment>
<dbReference type="Pfam" id="PF00091">
    <property type="entry name" value="Tubulin"/>
    <property type="match status" value="1"/>
</dbReference>
<dbReference type="PROSITE" id="PS01134">
    <property type="entry name" value="FTSZ_1"/>
    <property type="match status" value="1"/>
</dbReference>
<dbReference type="InterPro" id="IPR018316">
    <property type="entry name" value="Tubulin/FtsZ_2-layer-sand-dom"/>
</dbReference>
<dbReference type="Gene3D" id="3.30.1330.20">
    <property type="entry name" value="Tubulin/FtsZ, C-terminal domain"/>
    <property type="match status" value="1"/>
</dbReference>
<dbReference type="InterPro" id="IPR024757">
    <property type="entry name" value="FtsZ_C"/>
</dbReference>
<keyword evidence="3 5" id="KW-0342">GTP-binding</keyword>